<reference evidence="2" key="2">
    <citation type="submission" date="2022-10" db="EMBL/GenBank/DDBJ databases">
        <authorList>
            <consortium name="ENA_rothamsted_submissions"/>
            <consortium name="culmorum"/>
            <person name="King R."/>
        </authorList>
    </citation>
    <scope>NUCLEOTIDE SEQUENCE</scope>
</reference>
<dbReference type="Gene3D" id="4.10.40.20">
    <property type="match status" value="1"/>
</dbReference>
<organism evidence="2 3">
    <name type="scientific">Phaedon cochleariae</name>
    <name type="common">Mustard beetle</name>
    <dbReference type="NCBI Taxonomy" id="80249"/>
    <lineage>
        <taxon>Eukaryota</taxon>
        <taxon>Metazoa</taxon>
        <taxon>Ecdysozoa</taxon>
        <taxon>Arthropoda</taxon>
        <taxon>Hexapoda</taxon>
        <taxon>Insecta</taxon>
        <taxon>Pterygota</taxon>
        <taxon>Neoptera</taxon>
        <taxon>Endopterygota</taxon>
        <taxon>Coleoptera</taxon>
        <taxon>Polyphaga</taxon>
        <taxon>Cucujiformia</taxon>
        <taxon>Chrysomeloidea</taxon>
        <taxon>Chrysomelidae</taxon>
        <taxon>Chrysomelinae</taxon>
        <taxon>Chrysomelini</taxon>
        <taxon>Phaedon</taxon>
    </lineage>
</organism>
<name>A0A9P0DQF4_PHACE</name>
<dbReference type="AlphaFoldDB" id="A0A9P0DQF4"/>
<keyword evidence="1" id="KW-0472">Membrane</keyword>
<keyword evidence="1" id="KW-0812">Transmembrane</keyword>
<protein>
    <recommendedName>
        <fullName evidence="4">Neuroparsin-A</fullName>
    </recommendedName>
</protein>
<evidence type="ECO:0000313" key="2">
    <source>
        <dbReference type="EMBL" id="CAH1169668.1"/>
    </source>
</evidence>
<proteinExistence type="predicted"/>
<evidence type="ECO:0000313" key="3">
    <source>
        <dbReference type="Proteomes" id="UP001153737"/>
    </source>
</evidence>
<evidence type="ECO:0008006" key="4">
    <source>
        <dbReference type="Google" id="ProtNLM"/>
    </source>
</evidence>
<accession>A0A9P0DQF4</accession>
<dbReference type="EMBL" id="OU896711">
    <property type="protein sequence ID" value="CAH1169668.1"/>
    <property type="molecule type" value="Genomic_DNA"/>
</dbReference>
<dbReference type="OrthoDB" id="5976811at2759"/>
<keyword evidence="3" id="KW-1185">Reference proteome</keyword>
<sequence length="155" mass="17685">MCKNYDFWNIVIMVVRATRHCVFVCLKSKHFKHKYFKPFPILYITCLLVMPPNLVYVILTLSVILILCPQVSVAAGTWVCKGCRNNAECDKKPEDFCPYGEVRDACNRRVCAKGPGERCGGFMNVLGQCGESMMCKSDERCHGCFLETMECYNEI</sequence>
<dbReference type="Proteomes" id="UP001153737">
    <property type="component" value="Chromosome 5"/>
</dbReference>
<evidence type="ECO:0000256" key="1">
    <source>
        <dbReference type="SAM" id="Phobius"/>
    </source>
</evidence>
<dbReference type="Pfam" id="PF07327">
    <property type="entry name" value="Neuroparsin"/>
    <property type="match status" value="1"/>
</dbReference>
<keyword evidence="1" id="KW-1133">Transmembrane helix</keyword>
<reference evidence="2" key="1">
    <citation type="submission" date="2022-01" db="EMBL/GenBank/DDBJ databases">
        <authorList>
            <person name="King R."/>
        </authorList>
    </citation>
    <scope>NUCLEOTIDE SEQUENCE</scope>
</reference>
<gene>
    <name evidence="2" type="ORF">PHAECO_LOCUS9528</name>
</gene>
<dbReference type="InterPro" id="IPR010850">
    <property type="entry name" value="Neuroparsin"/>
</dbReference>
<feature type="transmembrane region" description="Helical" evidence="1">
    <location>
        <begin position="41"/>
        <end position="67"/>
    </location>
</feature>